<proteinExistence type="predicted"/>
<evidence type="ECO:0000256" key="1">
    <source>
        <dbReference type="SAM" id="MobiDB-lite"/>
    </source>
</evidence>
<dbReference type="SUPFAM" id="SSF117839">
    <property type="entry name" value="WWE domain"/>
    <property type="match status" value="1"/>
</dbReference>
<evidence type="ECO:0000256" key="2">
    <source>
        <dbReference type="SAM" id="Phobius"/>
    </source>
</evidence>
<dbReference type="Pfam" id="PF02825">
    <property type="entry name" value="WWE"/>
    <property type="match status" value="1"/>
</dbReference>
<dbReference type="InterPro" id="IPR004170">
    <property type="entry name" value="WWE_dom"/>
</dbReference>
<protein>
    <recommendedName>
        <fullName evidence="3">WWE domain-containing protein</fullName>
    </recommendedName>
</protein>
<evidence type="ECO:0000259" key="3">
    <source>
        <dbReference type="Pfam" id="PF02825"/>
    </source>
</evidence>
<organism evidence="4 5">
    <name type="scientific">Polarella glacialis</name>
    <name type="common">Dinoflagellate</name>
    <dbReference type="NCBI Taxonomy" id="89957"/>
    <lineage>
        <taxon>Eukaryota</taxon>
        <taxon>Sar</taxon>
        <taxon>Alveolata</taxon>
        <taxon>Dinophyceae</taxon>
        <taxon>Suessiales</taxon>
        <taxon>Suessiaceae</taxon>
        <taxon>Polarella</taxon>
    </lineage>
</organism>
<keyword evidence="2" id="KW-0472">Membrane</keyword>
<feature type="transmembrane region" description="Helical" evidence="2">
    <location>
        <begin position="38"/>
        <end position="60"/>
    </location>
</feature>
<reference evidence="4" key="1">
    <citation type="submission" date="2021-02" db="EMBL/GenBank/DDBJ databases">
        <authorList>
            <person name="Dougan E. K."/>
            <person name="Rhodes N."/>
            <person name="Thang M."/>
            <person name="Chan C."/>
        </authorList>
    </citation>
    <scope>NUCLEOTIDE SEQUENCE</scope>
</reference>
<comment type="caution">
    <text evidence="4">The sequence shown here is derived from an EMBL/GenBank/DDBJ whole genome shotgun (WGS) entry which is preliminary data.</text>
</comment>
<feature type="non-terminal residue" evidence="4">
    <location>
        <position position="192"/>
    </location>
</feature>
<dbReference type="InterPro" id="IPR037197">
    <property type="entry name" value="WWE_dom_sf"/>
</dbReference>
<sequence>MADDAVPFIFCYLSGLATIPTLTLMLFLYAMWSSEAPALGVTLPLVFLSISGLVFALTCLREAVGKSASQKATTFEGYRAEEPPQQKARNTSSDDHLSVESVFTPRVSGLAMAGLGSGLAPLVMGRPDEPGVRFQVQTRMDGGGWSDFEEGQQQILRAAILGGEASGFFSARGYDYEVSFTDWKQRNLQTGK</sequence>
<keyword evidence="2" id="KW-0812">Transmembrane</keyword>
<feature type="region of interest" description="Disordered" evidence="1">
    <location>
        <begin position="75"/>
        <end position="98"/>
    </location>
</feature>
<evidence type="ECO:0000313" key="5">
    <source>
        <dbReference type="Proteomes" id="UP000626109"/>
    </source>
</evidence>
<keyword evidence="2" id="KW-1133">Transmembrane helix</keyword>
<gene>
    <name evidence="4" type="ORF">PGLA2088_LOCUS32990</name>
</gene>
<accession>A0A813KNB3</accession>
<evidence type="ECO:0000313" key="4">
    <source>
        <dbReference type="EMBL" id="CAE8703868.1"/>
    </source>
</evidence>
<dbReference type="AlphaFoldDB" id="A0A813KNB3"/>
<feature type="transmembrane region" description="Helical" evidence="2">
    <location>
        <begin position="7"/>
        <end position="32"/>
    </location>
</feature>
<dbReference type="EMBL" id="CAJNNW010030606">
    <property type="protein sequence ID" value="CAE8703868.1"/>
    <property type="molecule type" value="Genomic_DNA"/>
</dbReference>
<dbReference type="Proteomes" id="UP000626109">
    <property type="component" value="Unassembled WGS sequence"/>
</dbReference>
<name>A0A813KNB3_POLGL</name>
<feature type="domain" description="WWE" evidence="3">
    <location>
        <begin position="141"/>
        <end position="192"/>
    </location>
</feature>